<evidence type="ECO:0008006" key="4">
    <source>
        <dbReference type="Google" id="ProtNLM"/>
    </source>
</evidence>
<dbReference type="Proteomes" id="UP000282438">
    <property type="component" value="Chromosome"/>
</dbReference>
<organism evidence="2 3">
    <name type="scientific">Iodobacter ciconiae</name>
    <dbReference type="NCBI Taxonomy" id="2496266"/>
    <lineage>
        <taxon>Bacteria</taxon>
        <taxon>Pseudomonadati</taxon>
        <taxon>Pseudomonadota</taxon>
        <taxon>Betaproteobacteria</taxon>
        <taxon>Neisseriales</taxon>
        <taxon>Chitinibacteraceae</taxon>
        <taxon>Iodobacter</taxon>
    </lineage>
</organism>
<dbReference type="AlphaFoldDB" id="A0A3S8ZRX2"/>
<name>A0A3S8ZRX2_9NEIS</name>
<evidence type="ECO:0000256" key="1">
    <source>
        <dbReference type="SAM" id="SignalP"/>
    </source>
</evidence>
<evidence type="ECO:0000313" key="3">
    <source>
        <dbReference type="Proteomes" id="UP000282438"/>
    </source>
</evidence>
<feature type="chain" id="PRO_5019412456" description="Lipoprotein" evidence="1">
    <location>
        <begin position="19"/>
        <end position="246"/>
    </location>
</feature>
<feature type="signal peptide" evidence="1">
    <location>
        <begin position="1"/>
        <end position="18"/>
    </location>
</feature>
<sequence>MYKFCLICVSGLILAGCAATKSKYPTIFMGSKKTDLNIEQFLYHTIVDGTDEEKTAAYLEKKFGKPTVIHQFTRFSRPSLVYDWRIAGCQIMVELDPKTKTIQEHKARKYIEPGLSYYNNCSLKVTVKSPERTVLVSTYPDYAGRLSIRSAYYGDHWVAWIGKKSDKLIKDWGVPTSTAKLDGGNTVFQYSSSSYDDFIGKTYNCTKKFLIKNGVIEKFSYSGCREKHEGYNSPYGTDVPGLNQPL</sequence>
<dbReference type="KEGG" id="iod:EJO50_06745"/>
<gene>
    <name evidence="2" type="ORF">EJO50_06745</name>
</gene>
<evidence type="ECO:0000313" key="2">
    <source>
        <dbReference type="EMBL" id="AZN36204.1"/>
    </source>
</evidence>
<dbReference type="EMBL" id="CP034433">
    <property type="protein sequence ID" value="AZN36204.1"/>
    <property type="molecule type" value="Genomic_DNA"/>
</dbReference>
<keyword evidence="1" id="KW-0732">Signal</keyword>
<protein>
    <recommendedName>
        <fullName evidence="4">Lipoprotein</fullName>
    </recommendedName>
</protein>
<keyword evidence="3" id="KW-1185">Reference proteome</keyword>
<proteinExistence type="predicted"/>
<dbReference type="RefSeq" id="WP_125972662.1">
    <property type="nucleotide sequence ID" value="NZ_CP034433.1"/>
</dbReference>
<reference evidence="2 3" key="1">
    <citation type="submission" date="2018-12" db="EMBL/GenBank/DDBJ databases">
        <title>Complete genome sequence of Iodobacter sp. H11R3.</title>
        <authorList>
            <person name="Bae J.-W."/>
        </authorList>
    </citation>
    <scope>NUCLEOTIDE SEQUENCE [LARGE SCALE GENOMIC DNA]</scope>
    <source>
        <strain evidence="2 3">H11R3</strain>
    </source>
</reference>
<accession>A0A3S8ZRX2</accession>
<dbReference type="PROSITE" id="PS51257">
    <property type="entry name" value="PROKAR_LIPOPROTEIN"/>
    <property type="match status" value="1"/>
</dbReference>